<evidence type="ECO:0000256" key="1">
    <source>
        <dbReference type="SAM" id="Phobius"/>
    </source>
</evidence>
<dbReference type="RefSeq" id="WP_096922821.1">
    <property type="nucleotide sequence ID" value="NZ_BMXN01000009.1"/>
</dbReference>
<sequence length="284" mass="31858">MQSKYKISPLRATLFAAAVALAFWTPTAPLAAAIALWLAVAWLFITALLLDFSHRRSRGLPWQLLAGTLLLSLIAVAPERHLLLIWAWGAVFMLPQPRWVATFNVCAALLACLIIQPLLTLPEWCLLVASLGTLCLLAMARTYLLVHLSGTMRQRLRLIPGLNLWAGEQLLRDLTKEQTRSEREAIHAEVLVIHLRLHQLWPAAHKLCSLVYSFENVYRLNATTLATLMLSKTPREAEHRRHLLCAALPEHAVCQPMPLMELELEALTLEALAQMGKQRPSDIT</sequence>
<feature type="transmembrane region" description="Helical" evidence="1">
    <location>
        <begin position="30"/>
        <end position="52"/>
    </location>
</feature>
<evidence type="ECO:0000313" key="2">
    <source>
        <dbReference type="EMBL" id="GGW27354.1"/>
    </source>
</evidence>
<proteinExistence type="predicted"/>
<keyword evidence="1" id="KW-0812">Transmembrane</keyword>
<keyword evidence="1" id="KW-0472">Membrane</keyword>
<keyword evidence="1" id="KW-1133">Transmembrane helix</keyword>
<dbReference type="EMBL" id="BMXN01000009">
    <property type="protein sequence ID" value="GGW27354.1"/>
    <property type="molecule type" value="Genomic_DNA"/>
</dbReference>
<accession>A0A8H9I7H0</accession>
<feature type="transmembrane region" description="Helical" evidence="1">
    <location>
        <begin position="64"/>
        <end position="87"/>
    </location>
</feature>
<keyword evidence="3" id="KW-1185">Reference proteome</keyword>
<reference evidence="3" key="1">
    <citation type="journal article" date="2019" name="Int. J. Syst. Evol. Microbiol.">
        <title>The Global Catalogue of Microorganisms (GCM) 10K type strain sequencing project: providing services to taxonomists for standard genome sequencing and annotation.</title>
        <authorList>
            <consortium name="The Broad Institute Genomics Platform"/>
            <consortium name="The Broad Institute Genome Sequencing Center for Infectious Disease"/>
            <person name="Wu L."/>
            <person name="Ma J."/>
        </authorList>
    </citation>
    <scope>NUCLEOTIDE SEQUENCE [LARGE SCALE GENOMIC DNA]</scope>
    <source>
        <strain evidence="3">KCTC 22154</strain>
    </source>
</reference>
<comment type="caution">
    <text evidence="2">The sequence shown here is derived from an EMBL/GenBank/DDBJ whole genome shotgun (WGS) entry which is preliminary data.</text>
</comment>
<gene>
    <name evidence="2" type="ORF">GCM10007157_19590</name>
</gene>
<protein>
    <submittedName>
        <fullName evidence="2">Uncharacterized protein</fullName>
    </submittedName>
</protein>
<dbReference type="Proteomes" id="UP000623776">
    <property type="component" value="Unassembled WGS sequence"/>
</dbReference>
<name>A0A8H9I7H0_9GAMM</name>
<organism evidence="2 3">
    <name type="scientific">Vreelandella hamiltonii</name>
    <dbReference type="NCBI Taxonomy" id="502829"/>
    <lineage>
        <taxon>Bacteria</taxon>
        <taxon>Pseudomonadati</taxon>
        <taxon>Pseudomonadota</taxon>
        <taxon>Gammaproteobacteria</taxon>
        <taxon>Oceanospirillales</taxon>
        <taxon>Halomonadaceae</taxon>
        <taxon>Vreelandella</taxon>
    </lineage>
</organism>
<feature type="transmembrane region" description="Helical" evidence="1">
    <location>
        <begin position="7"/>
        <end position="24"/>
    </location>
</feature>
<feature type="transmembrane region" description="Helical" evidence="1">
    <location>
        <begin position="99"/>
        <end position="119"/>
    </location>
</feature>
<evidence type="ECO:0000313" key="3">
    <source>
        <dbReference type="Proteomes" id="UP000623776"/>
    </source>
</evidence>
<feature type="transmembrane region" description="Helical" evidence="1">
    <location>
        <begin position="126"/>
        <end position="146"/>
    </location>
</feature>
<dbReference type="AlphaFoldDB" id="A0A8H9I7H0"/>